<evidence type="ECO:0000256" key="5">
    <source>
        <dbReference type="SAM" id="Phobius"/>
    </source>
</evidence>
<dbReference type="GO" id="GO:0061513">
    <property type="term" value="F:glucose 6-phosphate:phosphate antiporter activity"/>
    <property type="evidence" value="ECO:0007669"/>
    <property type="project" value="TreeGrafter"/>
</dbReference>
<evidence type="ECO:0000256" key="4">
    <source>
        <dbReference type="ARBA" id="ARBA00023136"/>
    </source>
</evidence>
<organism evidence="7">
    <name type="scientific">Nannochloropsis gaditana (strain CCMP526)</name>
    <name type="common">Green microalga</name>
    <name type="synonym">Microchloropsis gaditana</name>
    <dbReference type="NCBI Taxonomy" id="1093141"/>
    <lineage>
        <taxon>Eukaryota</taxon>
        <taxon>Sar</taxon>
        <taxon>Stramenopiles</taxon>
        <taxon>Ochrophyta</taxon>
        <taxon>Eustigmatophyceae</taxon>
        <taxon>Eustigmatales</taxon>
        <taxon>Monodopsidaceae</taxon>
        <taxon>Nannochloropsis</taxon>
    </lineage>
</organism>
<evidence type="ECO:0000259" key="6">
    <source>
        <dbReference type="PROSITE" id="PS50850"/>
    </source>
</evidence>
<reference evidence="7" key="2">
    <citation type="journal article" date="2012" name="Nat. Commun.">
        <title>Draft genome sequence and genetic transformation of the oleaginous alga Nannochloropis gaditana.</title>
        <authorList>
            <person name="Radakovits R."/>
            <person name="Jinkerson R.E."/>
            <person name="Fuerstenberg S.I."/>
            <person name="Tae H."/>
            <person name="Settlage R.E."/>
            <person name="Boore J.L."/>
            <person name="Posewitz M.C."/>
        </authorList>
    </citation>
    <scope>NUCLEOTIDE SEQUENCE</scope>
    <source>
        <strain evidence="7">CCMP526</strain>
    </source>
</reference>
<keyword evidence="4 5" id="KW-0472">Membrane</keyword>
<reference evidence="7" key="1">
    <citation type="journal article" date="2012" name="Bioengineered">
        <title>Additional insights into the genome of the oleaginous model alga Nannochloropsis gaditana.</title>
        <authorList>
            <person name="Jinkerson R.E."/>
            <person name="Radakovits R."/>
            <person name="Posewitz M.C."/>
        </authorList>
    </citation>
    <scope>NUCLEOTIDE SEQUENCE</scope>
    <source>
        <strain evidence="7">CCMP526</strain>
    </source>
</reference>
<keyword evidence="3 5" id="KW-1133">Transmembrane helix</keyword>
<dbReference type="GO" id="GO:0012505">
    <property type="term" value="C:endomembrane system"/>
    <property type="evidence" value="ECO:0007669"/>
    <property type="project" value="UniProtKB-SubCell"/>
</dbReference>
<feature type="non-terminal residue" evidence="7">
    <location>
        <position position="171"/>
    </location>
</feature>
<evidence type="ECO:0000256" key="2">
    <source>
        <dbReference type="ARBA" id="ARBA00022692"/>
    </source>
</evidence>
<feature type="transmembrane region" description="Helical" evidence="5">
    <location>
        <begin position="21"/>
        <end position="43"/>
    </location>
</feature>
<dbReference type="InterPro" id="IPR036259">
    <property type="entry name" value="MFS_trans_sf"/>
</dbReference>
<dbReference type="InterPro" id="IPR011701">
    <property type="entry name" value="MFS"/>
</dbReference>
<evidence type="ECO:0000256" key="1">
    <source>
        <dbReference type="ARBA" id="ARBA00004127"/>
    </source>
</evidence>
<evidence type="ECO:0000313" key="7">
    <source>
        <dbReference type="EMBL" id="AFJ69628.1"/>
    </source>
</evidence>
<accession>I2CRU5</accession>
<dbReference type="PANTHER" id="PTHR43826">
    <property type="entry name" value="GLUCOSE-6-PHOSPHATE EXCHANGER SLC37A4"/>
    <property type="match status" value="1"/>
</dbReference>
<name>I2CRU5_NANGC</name>
<dbReference type="PROSITE" id="PS50850">
    <property type="entry name" value="MFS"/>
    <property type="match status" value="1"/>
</dbReference>
<feature type="domain" description="Major facilitator superfamily (MFS) profile" evidence="6">
    <location>
        <begin position="32"/>
        <end position="171"/>
    </location>
</feature>
<dbReference type="GO" id="GO:0016020">
    <property type="term" value="C:membrane"/>
    <property type="evidence" value="ECO:0007669"/>
    <property type="project" value="UniProtKB-ARBA"/>
</dbReference>
<dbReference type="AlphaFoldDB" id="I2CRU5"/>
<dbReference type="PANTHER" id="PTHR43826:SF3">
    <property type="entry name" value="GLUCOSE-6-PHOSPHATE EXCHANGER SLC37A4"/>
    <property type="match status" value="1"/>
</dbReference>
<keyword evidence="2 5" id="KW-0812">Transmembrane</keyword>
<sequence>MSGIEQLAEGRQTRRRIFGSLGWSPAASTPLVVTGLFQGYLAYNIARKALAVAAPGLQGGEGLTKTDLGVVSSSFTVTYGASKFAGSVITDHVSCRALFSLGLVLTGLLCLTFSLSSDLPRLCLLWSLHGVVQGAGWPSLAKICVERVPPRAQGRVWALLSAAGNAGHVCA</sequence>
<gene>
    <name evidence="7" type="ORF">NGATSA_2045400</name>
</gene>
<dbReference type="InterPro" id="IPR051337">
    <property type="entry name" value="OPA_Antiporter"/>
</dbReference>
<dbReference type="EMBL" id="JU980565">
    <property type="protein sequence ID" value="AFJ69628.1"/>
    <property type="molecule type" value="mRNA"/>
</dbReference>
<dbReference type="SUPFAM" id="SSF103473">
    <property type="entry name" value="MFS general substrate transporter"/>
    <property type="match status" value="1"/>
</dbReference>
<comment type="subcellular location">
    <subcellularLocation>
        <location evidence="1">Endomembrane system</location>
        <topology evidence="1">Multi-pass membrane protein</topology>
    </subcellularLocation>
</comment>
<evidence type="ECO:0000256" key="3">
    <source>
        <dbReference type="ARBA" id="ARBA00022989"/>
    </source>
</evidence>
<dbReference type="Gene3D" id="1.20.1250.20">
    <property type="entry name" value="MFS general substrate transporter like domains"/>
    <property type="match status" value="1"/>
</dbReference>
<dbReference type="Pfam" id="PF07690">
    <property type="entry name" value="MFS_1"/>
    <property type="match status" value="1"/>
</dbReference>
<dbReference type="GO" id="GO:0035435">
    <property type="term" value="P:phosphate ion transmembrane transport"/>
    <property type="evidence" value="ECO:0007669"/>
    <property type="project" value="TreeGrafter"/>
</dbReference>
<dbReference type="InterPro" id="IPR020846">
    <property type="entry name" value="MFS_dom"/>
</dbReference>
<protein>
    <recommendedName>
        <fullName evidence="6">Major facilitator superfamily (MFS) profile domain-containing protein</fullName>
    </recommendedName>
</protein>
<proteinExistence type="evidence at transcript level"/>